<dbReference type="EC" id="2.7.11.1" evidence="1"/>
<comment type="catalytic activity">
    <reaction evidence="2">
        <text>L-threonyl-[protein] + ATP = O-phospho-L-threonyl-[protein] + ADP + H(+)</text>
        <dbReference type="Rhea" id="RHEA:46608"/>
        <dbReference type="Rhea" id="RHEA-COMP:11060"/>
        <dbReference type="Rhea" id="RHEA-COMP:11605"/>
        <dbReference type="ChEBI" id="CHEBI:15378"/>
        <dbReference type="ChEBI" id="CHEBI:30013"/>
        <dbReference type="ChEBI" id="CHEBI:30616"/>
        <dbReference type="ChEBI" id="CHEBI:61977"/>
        <dbReference type="ChEBI" id="CHEBI:456216"/>
        <dbReference type="EC" id="2.7.11.1"/>
    </reaction>
</comment>
<evidence type="ECO:0000313" key="5">
    <source>
        <dbReference type="EMBL" id="VUC24696.1"/>
    </source>
</evidence>
<organism evidence="5 6">
    <name type="scientific">Bionectria ochroleuca</name>
    <name type="common">Gliocladium roseum</name>
    <dbReference type="NCBI Taxonomy" id="29856"/>
    <lineage>
        <taxon>Eukaryota</taxon>
        <taxon>Fungi</taxon>
        <taxon>Dikarya</taxon>
        <taxon>Ascomycota</taxon>
        <taxon>Pezizomycotina</taxon>
        <taxon>Sordariomycetes</taxon>
        <taxon>Hypocreomycetidae</taxon>
        <taxon>Hypocreales</taxon>
        <taxon>Bionectriaceae</taxon>
        <taxon>Clonostachys</taxon>
    </lineage>
</organism>
<reference evidence="5 6" key="1">
    <citation type="submission" date="2019-06" db="EMBL/GenBank/DDBJ databases">
        <authorList>
            <person name="Broberg M."/>
        </authorList>
    </citation>
    <scope>NUCLEOTIDE SEQUENCE [LARGE SCALE GENOMIC DNA]</scope>
</reference>
<evidence type="ECO:0000256" key="4">
    <source>
        <dbReference type="SAM" id="MobiDB-lite"/>
    </source>
</evidence>
<evidence type="ECO:0000256" key="1">
    <source>
        <dbReference type="ARBA" id="ARBA00012513"/>
    </source>
</evidence>
<evidence type="ECO:0000256" key="3">
    <source>
        <dbReference type="ARBA" id="ARBA00048679"/>
    </source>
</evidence>
<gene>
    <name evidence="5" type="ORF">CLO192961_LOCUS149328</name>
</gene>
<accession>A0ABY6U0Y8</accession>
<evidence type="ECO:0000313" key="6">
    <source>
        <dbReference type="Proteomes" id="UP000766486"/>
    </source>
</evidence>
<dbReference type="SUPFAM" id="SSF56112">
    <property type="entry name" value="Protein kinase-like (PK-like)"/>
    <property type="match status" value="1"/>
</dbReference>
<feature type="region of interest" description="Disordered" evidence="4">
    <location>
        <begin position="339"/>
        <end position="362"/>
    </location>
</feature>
<evidence type="ECO:0000256" key="2">
    <source>
        <dbReference type="ARBA" id="ARBA00047899"/>
    </source>
</evidence>
<dbReference type="PROSITE" id="PS00109">
    <property type="entry name" value="PROTEIN_KINASE_TYR"/>
    <property type="match status" value="1"/>
</dbReference>
<proteinExistence type="predicted"/>
<dbReference type="Proteomes" id="UP000766486">
    <property type="component" value="Unassembled WGS sequence"/>
</dbReference>
<dbReference type="InterPro" id="IPR011009">
    <property type="entry name" value="Kinase-like_dom_sf"/>
</dbReference>
<name>A0ABY6U0Y8_BIOOC</name>
<comment type="catalytic activity">
    <reaction evidence="3">
        <text>L-seryl-[protein] + ATP = O-phospho-L-seryl-[protein] + ADP + H(+)</text>
        <dbReference type="Rhea" id="RHEA:17989"/>
        <dbReference type="Rhea" id="RHEA-COMP:9863"/>
        <dbReference type="Rhea" id="RHEA-COMP:11604"/>
        <dbReference type="ChEBI" id="CHEBI:15378"/>
        <dbReference type="ChEBI" id="CHEBI:29999"/>
        <dbReference type="ChEBI" id="CHEBI:30616"/>
        <dbReference type="ChEBI" id="CHEBI:83421"/>
        <dbReference type="ChEBI" id="CHEBI:456216"/>
        <dbReference type="EC" id="2.7.11.1"/>
    </reaction>
</comment>
<sequence>MARRNLPSHFPYHPGLELTIKEHIPPVPFAEPHFLKDAAPRLEVQPSGGRPNRTPLEWCLDFPPTETKPVKDPRARTLHVVEQVSCGAERTAQVLRCYLDGIEDKFYVAKIFDALYFLPEEFDHTYEADGNYATEAAAYEDIIEDGLDGRFTPHYHGSWTFDLPVPDSHTQSTRPVRMVLLEHIPGRSICEVVNNNLLSCILPEHRLEILAGIMEVYSLLKYYGIQHFDLAPRNVMIMGVDFSISPNDTMPGFVLIDFNHCSLHRRPSCYGGMNDDTKPVDPKTYLGKSCPDKWKCWVPEPHRSNPAAWRGWVRKLWPNSEDFSPPFFKSHVFDDLGDFIEVPPQPDKQDIRPPSLPTESDG</sequence>
<dbReference type="EMBL" id="CABFNS010000723">
    <property type="protein sequence ID" value="VUC24696.1"/>
    <property type="molecule type" value="Genomic_DNA"/>
</dbReference>
<protein>
    <recommendedName>
        <fullName evidence="1">non-specific serine/threonine protein kinase</fullName>
        <ecNumber evidence="1">2.7.11.1</ecNumber>
    </recommendedName>
</protein>
<comment type="caution">
    <text evidence="5">The sequence shown here is derived from an EMBL/GenBank/DDBJ whole genome shotgun (WGS) entry which is preliminary data.</text>
</comment>
<dbReference type="InterPro" id="IPR008266">
    <property type="entry name" value="Tyr_kinase_AS"/>
</dbReference>
<keyword evidence="6" id="KW-1185">Reference proteome</keyword>